<name>A0ABM1KQX3_GEKJA</name>
<proteinExistence type="inferred from homology"/>
<evidence type="ECO:0000256" key="3">
    <source>
        <dbReference type="ARBA" id="ARBA00022692"/>
    </source>
</evidence>
<evidence type="ECO:0000256" key="6">
    <source>
        <dbReference type="ARBA" id="ARBA00022989"/>
    </source>
</evidence>
<keyword evidence="4" id="KW-0732">Signal</keyword>
<keyword evidence="6 10" id="KW-1133">Transmembrane helix</keyword>
<evidence type="ECO:0000256" key="9">
    <source>
        <dbReference type="SAM" id="MobiDB-lite"/>
    </source>
</evidence>
<dbReference type="Proteomes" id="UP000694871">
    <property type="component" value="Unplaced"/>
</dbReference>
<dbReference type="InterPro" id="IPR015720">
    <property type="entry name" value="Emp24-like"/>
</dbReference>
<protein>
    <submittedName>
        <fullName evidence="13">Transmembrane emp24 domain-containing protein 10</fullName>
    </submittedName>
</protein>
<feature type="domain" description="GOLD" evidence="11">
    <location>
        <begin position="81"/>
        <end position="236"/>
    </location>
</feature>
<evidence type="ECO:0000313" key="12">
    <source>
        <dbReference type="Proteomes" id="UP000694871"/>
    </source>
</evidence>
<comment type="similarity">
    <text evidence="2 8">Belongs to the EMP24/GP25L family.</text>
</comment>
<dbReference type="PANTHER" id="PTHR22811">
    <property type="entry name" value="TRANSMEMBRANE EMP24 DOMAIN-CONTAINING PROTEIN"/>
    <property type="match status" value="1"/>
</dbReference>
<dbReference type="Pfam" id="PF01105">
    <property type="entry name" value="EMP24_GP25L"/>
    <property type="match status" value="1"/>
</dbReference>
<evidence type="ECO:0000256" key="10">
    <source>
        <dbReference type="SAM" id="Phobius"/>
    </source>
</evidence>
<feature type="transmembrane region" description="Helical" evidence="10">
    <location>
        <begin position="229"/>
        <end position="251"/>
    </location>
</feature>
<feature type="transmembrane region" description="Helical" evidence="10">
    <location>
        <begin position="50"/>
        <end position="69"/>
    </location>
</feature>
<dbReference type="SMART" id="SM01190">
    <property type="entry name" value="EMP24_GP25L"/>
    <property type="match status" value="1"/>
</dbReference>
<feature type="region of interest" description="Disordered" evidence="9">
    <location>
        <begin position="1"/>
        <end position="28"/>
    </location>
</feature>
<evidence type="ECO:0000256" key="7">
    <source>
        <dbReference type="ARBA" id="ARBA00023136"/>
    </source>
</evidence>
<evidence type="ECO:0000256" key="8">
    <source>
        <dbReference type="RuleBase" id="RU003827"/>
    </source>
</evidence>
<dbReference type="RefSeq" id="XP_015276110.1">
    <property type="nucleotide sequence ID" value="XM_015420624.1"/>
</dbReference>
<evidence type="ECO:0000313" key="13">
    <source>
        <dbReference type="RefSeq" id="XP_015276110.1"/>
    </source>
</evidence>
<comment type="subcellular location">
    <subcellularLocation>
        <location evidence="1">Endoplasmic reticulum membrane</location>
        <topology evidence="1">Single-pass type I membrane protein</topology>
    </subcellularLocation>
    <subcellularLocation>
        <location evidence="8">Membrane</location>
        <topology evidence="8">Single-pass type I membrane protein</topology>
    </subcellularLocation>
</comment>
<evidence type="ECO:0000256" key="1">
    <source>
        <dbReference type="ARBA" id="ARBA00004115"/>
    </source>
</evidence>
<accession>A0ABM1KQX3</accession>
<evidence type="ECO:0000259" key="11">
    <source>
        <dbReference type="PROSITE" id="PS50866"/>
    </source>
</evidence>
<evidence type="ECO:0000256" key="2">
    <source>
        <dbReference type="ARBA" id="ARBA00007104"/>
    </source>
</evidence>
<dbReference type="PROSITE" id="PS50866">
    <property type="entry name" value="GOLD"/>
    <property type="match status" value="1"/>
</dbReference>
<keyword evidence="3 8" id="KW-0812">Transmembrane</keyword>
<keyword evidence="5" id="KW-0256">Endoplasmic reticulum</keyword>
<organism evidence="12 13">
    <name type="scientific">Gekko japonicus</name>
    <name type="common">Schlegel's Japanese gecko</name>
    <dbReference type="NCBI Taxonomy" id="146911"/>
    <lineage>
        <taxon>Eukaryota</taxon>
        <taxon>Metazoa</taxon>
        <taxon>Chordata</taxon>
        <taxon>Craniata</taxon>
        <taxon>Vertebrata</taxon>
        <taxon>Euteleostomi</taxon>
        <taxon>Lepidosauria</taxon>
        <taxon>Squamata</taxon>
        <taxon>Bifurcata</taxon>
        <taxon>Gekkota</taxon>
        <taxon>Gekkonidae</taxon>
        <taxon>Gekkoninae</taxon>
        <taxon>Gekko</taxon>
    </lineage>
</organism>
<keyword evidence="7 10" id="KW-0472">Membrane</keyword>
<evidence type="ECO:0000256" key="4">
    <source>
        <dbReference type="ARBA" id="ARBA00022729"/>
    </source>
</evidence>
<dbReference type="GeneID" id="107118321"/>
<reference evidence="13" key="1">
    <citation type="submission" date="2025-08" db="UniProtKB">
        <authorList>
            <consortium name="RefSeq"/>
        </authorList>
    </citation>
    <scope>IDENTIFICATION</scope>
</reference>
<evidence type="ECO:0000256" key="5">
    <source>
        <dbReference type="ARBA" id="ARBA00022824"/>
    </source>
</evidence>
<gene>
    <name evidence="13" type="primary">TMED10</name>
</gene>
<sequence>MPPSLPHASHARSRGTGRGGDRKPGLRRSVGPAAMLLLSEPGGRPRVRPAFVPLLLPLFLLLLLLPGSVRPISFQLPGKARKCLREEIHRDTLVTGEYEVAPPPGSATGPSADLKITDSAGHTLYAKEDATKGKFAFTTEDYDMFEACFESKLPVGTGRMPDQLVTLNMKHGVEAKNYEEIAKVEKLKPLELELRRLEDLSESIVNDFAYMKQREEEMRDTNESTNIRVLYFSIFSMFCLIGLATWQVFYLRRFFKAKKLIE</sequence>
<dbReference type="InterPro" id="IPR009038">
    <property type="entry name" value="GOLD_dom"/>
</dbReference>
<keyword evidence="12" id="KW-1185">Reference proteome</keyword>